<accession>A0ABM8LL62</accession>
<sequence>MTLTETLAWGLGLLAFARLVLAPLGDYLSRRHAAADPWNPT</sequence>
<dbReference type="Proteomes" id="UP000507140">
    <property type="component" value="Unassembled WGS sequence"/>
</dbReference>
<feature type="transmembrane region" description="Helical" evidence="1">
    <location>
        <begin position="6"/>
        <end position="24"/>
    </location>
</feature>
<evidence type="ECO:0000313" key="3">
    <source>
        <dbReference type="Proteomes" id="UP000507140"/>
    </source>
</evidence>
<dbReference type="EMBL" id="CADIKR010000009">
    <property type="protein sequence ID" value="CAB3917435.1"/>
    <property type="molecule type" value="Genomic_DNA"/>
</dbReference>
<protein>
    <submittedName>
        <fullName evidence="2">Uncharacterized protein</fullName>
    </submittedName>
</protein>
<evidence type="ECO:0000313" key="2">
    <source>
        <dbReference type="EMBL" id="CAB3917435.1"/>
    </source>
</evidence>
<reference evidence="2 3" key="1">
    <citation type="submission" date="2020-04" db="EMBL/GenBank/DDBJ databases">
        <authorList>
            <person name="De Canck E."/>
        </authorList>
    </citation>
    <scope>NUCLEOTIDE SEQUENCE [LARGE SCALE GENOMIC DNA]</scope>
    <source>
        <strain evidence="2 3">LMG 3415</strain>
    </source>
</reference>
<keyword evidence="1" id="KW-0812">Transmembrane</keyword>
<keyword evidence="1" id="KW-1133">Transmembrane helix</keyword>
<keyword evidence="1" id="KW-0472">Membrane</keyword>
<comment type="caution">
    <text evidence="2">The sequence shown here is derived from an EMBL/GenBank/DDBJ whole genome shotgun (WGS) entry which is preliminary data.</text>
</comment>
<organism evidence="2 3">
    <name type="scientific">Achromobacter mucicolens</name>
    <dbReference type="NCBI Taxonomy" id="1389922"/>
    <lineage>
        <taxon>Bacteria</taxon>
        <taxon>Pseudomonadati</taxon>
        <taxon>Pseudomonadota</taxon>
        <taxon>Betaproteobacteria</taxon>
        <taxon>Burkholderiales</taxon>
        <taxon>Alcaligenaceae</taxon>
        <taxon>Achromobacter</taxon>
    </lineage>
</organism>
<proteinExistence type="predicted"/>
<keyword evidence="3" id="KW-1185">Reference proteome</keyword>
<dbReference type="RefSeq" id="WP_255452413.1">
    <property type="nucleotide sequence ID" value="NZ_CADIKR010000009.1"/>
</dbReference>
<evidence type="ECO:0000256" key="1">
    <source>
        <dbReference type="SAM" id="Phobius"/>
    </source>
</evidence>
<gene>
    <name evidence="2" type="ORF">LMG3415_05317</name>
</gene>
<name>A0ABM8LL62_9BURK</name>